<dbReference type="Gene3D" id="3.30.390.30">
    <property type="match status" value="1"/>
</dbReference>
<gene>
    <name evidence="7" type="ORF">ITP53_00835</name>
</gene>
<keyword evidence="8" id="KW-1185">Reference proteome</keyword>
<evidence type="ECO:0000256" key="3">
    <source>
        <dbReference type="ARBA" id="ARBA00022827"/>
    </source>
</evidence>
<evidence type="ECO:0000256" key="1">
    <source>
        <dbReference type="ARBA" id="ARBA00001974"/>
    </source>
</evidence>
<dbReference type="Pfam" id="PF07992">
    <property type="entry name" value="Pyr_redox_2"/>
    <property type="match status" value="1"/>
</dbReference>
<dbReference type="Gene3D" id="3.50.50.60">
    <property type="entry name" value="FAD/NAD(P)-binding domain"/>
    <property type="match status" value="2"/>
</dbReference>
<dbReference type="InterPro" id="IPR023753">
    <property type="entry name" value="FAD/NAD-binding_dom"/>
</dbReference>
<dbReference type="EMBL" id="JADOGI010000002">
    <property type="protein sequence ID" value="MBF8184314.1"/>
    <property type="molecule type" value="Genomic_DNA"/>
</dbReference>
<comment type="cofactor">
    <cofactor evidence="1">
        <name>FAD</name>
        <dbReference type="ChEBI" id="CHEBI:57692"/>
    </cofactor>
</comment>
<feature type="domain" description="FAD/NAD(P)-binding" evidence="5">
    <location>
        <begin position="3"/>
        <end position="297"/>
    </location>
</feature>
<dbReference type="Proteomes" id="UP000605361">
    <property type="component" value="Unassembled WGS sequence"/>
</dbReference>
<comment type="caution">
    <text evidence="7">The sequence shown here is derived from an EMBL/GenBank/DDBJ whole genome shotgun (WGS) entry which is preliminary data.</text>
</comment>
<dbReference type="SUPFAM" id="SSF51905">
    <property type="entry name" value="FAD/NAD(P)-binding domain"/>
    <property type="match status" value="2"/>
</dbReference>
<accession>A0A931A3V3</accession>
<dbReference type="GO" id="GO:0016651">
    <property type="term" value="F:oxidoreductase activity, acting on NAD(P)H"/>
    <property type="evidence" value="ECO:0007669"/>
    <property type="project" value="TreeGrafter"/>
</dbReference>
<evidence type="ECO:0000256" key="4">
    <source>
        <dbReference type="ARBA" id="ARBA00023002"/>
    </source>
</evidence>
<dbReference type="InterPro" id="IPR016156">
    <property type="entry name" value="FAD/NAD-linked_Rdtase_dimer_sf"/>
</dbReference>
<sequence>MHSVVVVGASLAGLRTVEALRREGYAGRIDVIGAETHLPYDRPPLSKGVLTGTAEPAAVALRQQPGLAADWHLGERAVALDAAGREVVLASGRRVPYDGLVVATGATARRIPSIPHHLDGVLTLRTLDDAVALRSALAGRPSVVILGGGFIGTEVASSCRTLGLDVTLVTPDPVLARALGPLSAGAAARAADHGVRILHPATVEEVRGGRRVAEVVLADGRVLPADVLVVAVGAAPETGWLRGSGARLDDGVVCDAGLGVAGLPGVVAAGDVVRWPHPMLGGELLRLEHWTNAAEQAATAARRLLHGPAAAPCSPIPSFWSDQFGIRLQGVGLPALADETRLVEGDPASGRFVAEYRRAGALVGAVTGGTARALLPYRRLLTTPQQPAAAR</sequence>
<dbReference type="PANTHER" id="PTHR43557:SF2">
    <property type="entry name" value="RIESKE DOMAIN-CONTAINING PROTEIN-RELATED"/>
    <property type="match status" value="1"/>
</dbReference>
<dbReference type="InterPro" id="IPR050446">
    <property type="entry name" value="FAD-oxidoreductase/Apoptosis"/>
</dbReference>
<dbReference type="PANTHER" id="PTHR43557">
    <property type="entry name" value="APOPTOSIS-INDUCING FACTOR 1"/>
    <property type="match status" value="1"/>
</dbReference>
<keyword evidence="3" id="KW-0274">FAD</keyword>
<keyword evidence="4" id="KW-0560">Oxidoreductase</keyword>
<evidence type="ECO:0000259" key="6">
    <source>
        <dbReference type="Pfam" id="PF14759"/>
    </source>
</evidence>
<dbReference type="InterPro" id="IPR036188">
    <property type="entry name" value="FAD/NAD-bd_sf"/>
</dbReference>
<reference evidence="7" key="1">
    <citation type="submission" date="2020-11" db="EMBL/GenBank/DDBJ databases">
        <title>Whole-genome analyses of Nonomuraea sp. K274.</title>
        <authorList>
            <person name="Veyisoglu A."/>
        </authorList>
    </citation>
    <scope>NUCLEOTIDE SEQUENCE</scope>
    <source>
        <strain evidence="7">K274</strain>
    </source>
</reference>
<evidence type="ECO:0000259" key="5">
    <source>
        <dbReference type="Pfam" id="PF07992"/>
    </source>
</evidence>
<dbReference type="PRINTS" id="PR00368">
    <property type="entry name" value="FADPNR"/>
</dbReference>
<dbReference type="Pfam" id="PF14759">
    <property type="entry name" value="Reductase_C"/>
    <property type="match status" value="1"/>
</dbReference>
<dbReference type="RefSeq" id="WP_195893307.1">
    <property type="nucleotide sequence ID" value="NZ_JADOGI010000002.1"/>
</dbReference>
<proteinExistence type="predicted"/>
<dbReference type="AlphaFoldDB" id="A0A931A3V3"/>
<evidence type="ECO:0000313" key="8">
    <source>
        <dbReference type="Proteomes" id="UP000605361"/>
    </source>
</evidence>
<evidence type="ECO:0000313" key="7">
    <source>
        <dbReference type="EMBL" id="MBF8184314.1"/>
    </source>
</evidence>
<evidence type="ECO:0000256" key="2">
    <source>
        <dbReference type="ARBA" id="ARBA00022630"/>
    </source>
</evidence>
<dbReference type="SUPFAM" id="SSF55424">
    <property type="entry name" value="FAD/NAD-linked reductases, dimerisation (C-terminal) domain"/>
    <property type="match status" value="1"/>
</dbReference>
<dbReference type="GO" id="GO:0005737">
    <property type="term" value="C:cytoplasm"/>
    <property type="evidence" value="ECO:0007669"/>
    <property type="project" value="TreeGrafter"/>
</dbReference>
<dbReference type="PRINTS" id="PR00411">
    <property type="entry name" value="PNDRDTASEI"/>
</dbReference>
<organism evidence="7 8">
    <name type="scientific">Nonomuraea cypriaca</name>
    <dbReference type="NCBI Taxonomy" id="1187855"/>
    <lineage>
        <taxon>Bacteria</taxon>
        <taxon>Bacillati</taxon>
        <taxon>Actinomycetota</taxon>
        <taxon>Actinomycetes</taxon>
        <taxon>Streptosporangiales</taxon>
        <taxon>Streptosporangiaceae</taxon>
        <taxon>Nonomuraea</taxon>
    </lineage>
</organism>
<feature type="domain" description="Reductase C-terminal" evidence="6">
    <location>
        <begin position="319"/>
        <end position="390"/>
    </location>
</feature>
<keyword evidence="2" id="KW-0285">Flavoprotein</keyword>
<protein>
    <submittedName>
        <fullName evidence="7">FAD-dependent oxidoreductase</fullName>
    </submittedName>
</protein>
<dbReference type="InterPro" id="IPR028202">
    <property type="entry name" value="Reductase_C"/>
</dbReference>
<name>A0A931A3V3_9ACTN</name>